<protein>
    <submittedName>
        <fullName evidence="1">Uncharacterized protein</fullName>
    </submittedName>
</protein>
<evidence type="ECO:0000313" key="2">
    <source>
        <dbReference type="Proteomes" id="UP000054359"/>
    </source>
</evidence>
<name>A0A087UXR4_STEMI</name>
<evidence type="ECO:0000313" key="1">
    <source>
        <dbReference type="EMBL" id="KFM82153.1"/>
    </source>
</evidence>
<sequence length="41" mass="4721">MRLELYDCRNHVAHVHMVSMSSSIPGVTIYHSTWPLHSLQS</sequence>
<gene>
    <name evidence="1" type="ORF">X975_06274</name>
</gene>
<proteinExistence type="predicted"/>
<dbReference type="Proteomes" id="UP000054359">
    <property type="component" value="Unassembled WGS sequence"/>
</dbReference>
<accession>A0A087UXR4</accession>
<organism evidence="1 2">
    <name type="scientific">Stegodyphus mimosarum</name>
    <name type="common">African social velvet spider</name>
    <dbReference type="NCBI Taxonomy" id="407821"/>
    <lineage>
        <taxon>Eukaryota</taxon>
        <taxon>Metazoa</taxon>
        <taxon>Ecdysozoa</taxon>
        <taxon>Arthropoda</taxon>
        <taxon>Chelicerata</taxon>
        <taxon>Arachnida</taxon>
        <taxon>Araneae</taxon>
        <taxon>Araneomorphae</taxon>
        <taxon>Entelegynae</taxon>
        <taxon>Eresoidea</taxon>
        <taxon>Eresidae</taxon>
        <taxon>Stegodyphus</taxon>
    </lineage>
</organism>
<dbReference type="EMBL" id="KK122182">
    <property type="protein sequence ID" value="KFM82153.1"/>
    <property type="molecule type" value="Genomic_DNA"/>
</dbReference>
<feature type="non-terminal residue" evidence="1">
    <location>
        <position position="41"/>
    </location>
</feature>
<keyword evidence="2" id="KW-1185">Reference proteome</keyword>
<dbReference type="AlphaFoldDB" id="A0A087UXR4"/>
<reference evidence="1 2" key="1">
    <citation type="submission" date="2013-11" db="EMBL/GenBank/DDBJ databases">
        <title>Genome sequencing of Stegodyphus mimosarum.</title>
        <authorList>
            <person name="Bechsgaard J."/>
        </authorList>
    </citation>
    <scope>NUCLEOTIDE SEQUENCE [LARGE SCALE GENOMIC DNA]</scope>
</reference>